<keyword evidence="2" id="KW-0812">Transmembrane</keyword>
<dbReference type="AlphaFoldDB" id="A0A370GFB1"/>
<keyword evidence="4" id="KW-1185">Reference proteome</keyword>
<evidence type="ECO:0000313" key="4">
    <source>
        <dbReference type="Proteomes" id="UP000254958"/>
    </source>
</evidence>
<evidence type="ECO:0000256" key="2">
    <source>
        <dbReference type="SAM" id="Phobius"/>
    </source>
</evidence>
<gene>
    <name evidence="3" type="ORF">C7453_101471</name>
</gene>
<evidence type="ECO:0000313" key="3">
    <source>
        <dbReference type="EMBL" id="RDI40673.1"/>
    </source>
</evidence>
<dbReference type="Proteomes" id="UP000254958">
    <property type="component" value="Unassembled WGS sequence"/>
</dbReference>
<name>A0A370GFB1_GLULI</name>
<sequence length="140" mass="15728">MAPRWGRRAARDLLYPLVAVRASGAFLHLYPGLPGPFFIFDMDTTIMRAFHGQMSDNQPIRRTHAEKQKQLRDLRETLATMKSHTAPTLRESVQKRIRQLEAELAAAPVLKESGTGPRNPRPEGRGPRTAGGPPRRPRSI</sequence>
<dbReference type="EMBL" id="QQAW01000001">
    <property type="protein sequence ID" value="RDI40673.1"/>
    <property type="molecule type" value="Genomic_DNA"/>
</dbReference>
<feature type="transmembrane region" description="Helical" evidence="2">
    <location>
        <begin position="12"/>
        <end position="30"/>
    </location>
</feature>
<reference evidence="3 4" key="1">
    <citation type="submission" date="2018-07" db="EMBL/GenBank/DDBJ databases">
        <title>Genomic Encyclopedia of Type Strains, Phase IV (KMG-IV): sequencing the most valuable type-strain genomes for metagenomic binning, comparative biology and taxonomic classification.</title>
        <authorList>
            <person name="Goeker M."/>
        </authorList>
    </citation>
    <scope>NUCLEOTIDE SEQUENCE [LARGE SCALE GENOMIC DNA]</scope>
    <source>
        <strain evidence="3 4">DSM 5603</strain>
    </source>
</reference>
<proteinExistence type="predicted"/>
<protein>
    <submittedName>
        <fullName evidence="3">Uncharacterized protein</fullName>
    </submittedName>
</protein>
<keyword evidence="2" id="KW-0472">Membrane</keyword>
<accession>A0A370GFB1</accession>
<comment type="caution">
    <text evidence="3">The sequence shown here is derived from an EMBL/GenBank/DDBJ whole genome shotgun (WGS) entry which is preliminary data.</text>
</comment>
<feature type="region of interest" description="Disordered" evidence="1">
    <location>
        <begin position="104"/>
        <end position="140"/>
    </location>
</feature>
<evidence type="ECO:0000256" key="1">
    <source>
        <dbReference type="SAM" id="MobiDB-lite"/>
    </source>
</evidence>
<organism evidence="3 4">
    <name type="scientific">Gluconacetobacter liquefaciens</name>
    <name type="common">Acetobacter liquefaciens</name>
    <dbReference type="NCBI Taxonomy" id="89584"/>
    <lineage>
        <taxon>Bacteria</taxon>
        <taxon>Pseudomonadati</taxon>
        <taxon>Pseudomonadota</taxon>
        <taxon>Alphaproteobacteria</taxon>
        <taxon>Acetobacterales</taxon>
        <taxon>Acetobacteraceae</taxon>
        <taxon>Gluconacetobacter</taxon>
    </lineage>
</organism>
<keyword evidence="2" id="KW-1133">Transmembrane helix</keyword>